<keyword evidence="1" id="KW-0472">Membrane</keyword>
<dbReference type="EMBL" id="HBHR01021940">
    <property type="protein sequence ID" value="CAD9873347.1"/>
    <property type="molecule type" value="Transcribed_RNA"/>
</dbReference>
<organism evidence="2">
    <name type="scientific">Fibrocapsa japonica</name>
    <dbReference type="NCBI Taxonomy" id="94617"/>
    <lineage>
        <taxon>Eukaryota</taxon>
        <taxon>Sar</taxon>
        <taxon>Stramenopiles</taxon>
        <taxon>Ochrophyta</taxon>
        <taxon>Raphidophyceae</taxon>
        <taxon>Chattonellales</taxon>
        <taxon>Chattonellaceae</taxon>
        <taxon>Fibrocapsa</taxon>
    </lineage>
</organism>
<keyword evidence="1" id="KW-1133">Transmembrane helix</keyword>
<evidence type="ECO:0000313" key="2">
    <source>
        <dbReference type="EMBL" id="CAD9873347.1"/>
    </source>
</evidence>
<keyword evidence="1" id="KW-0812">Transmembrane</keyword>
<reference evidence="2" key="1">
    <citation type="submission" date="2021-01" db="EMBL/GenBank/DDBJ databases">
        <authorList>
            <person name="Corre E."/>
            <person name="Pelletier E."/>
            <person name="Niang G."/>
            <person name="Scheremetjew M."/>
            <person name="Finn R."/>
            <person name="Kale V."/>
            <person name="Holt S."/>
            <person name="Cochrane G."/>
            <person name="Meng A."/>
            <person name="Brown T."/>
            <person name="Cohen L."/>
        </authorList>
    </citation>
    <scope>NUCLEOTIDE SEQUENCE</scope>
    <source>
        <strain evidence="2">CCMP1661</strain>
    </source>
</reference>
<proteinExistence type="predicted"/>
<sequence length="114" mass="12968">MGSPTFSVLIPVCVVGIFSIMLIIFFGIRRCNKCKRRSQVPYNAVAHELDDDELLFKKTLEMKGDDVIDKLFDFDGQDDMEFDAKDLDNLESLESYRKNLVASALEDHDETDGV</sequence>
<accession>A0A7S2V8A7</accession>
<protein>
    <submittedName>
        <fullName evidence="2">Uncharacterized protein</fullName>
    </submittedName>
</protein>
<feature type="transmembrane region" description="Helical" evidence="1">
    <location>
        <begin position="6"/>
        <end position="28"/>
    </location>
</feature>
<evidence type="ECO:0000256" key="1">
    <source>
        <dbReference type="SAM" id="Phobius"/>
    </source>
</evidence>
<gene>
    <name evidence="2" type="ORF">FJAP1339_LOCUS11198</name>
</gene>
<dbReference type="AlphaFoldDB" id="A0A7S2V8A7"/>
<name>A0A7S2V8A7_9STRA</name>